<dbReference type="Pfam" id="PF12833">
    <property type="entry name" value="HTH_18"/>
    <property type="match status" value="1"/>
</dbReference>
<dbReference type="PANTHER" id="PTHR43280:SF29">
    <property type="entry name" value="ARAC-FAMILY TRANSCRIPTIONAL REGULATOR"/>
    <property type="match status" value="1"/>
</dbReference>
<feature type="transmembrane region" description="Helical" evidence="4">
    <location>
        <begin position="6"/>
        <end position="26"/>
    </location>
</feature>
<name>A0ABW5IL12_9BACT</name>
<feature type="domain" description="HTH araC/xylS-type" evidence="5">
    <location>
        <begin position="268"/>
        <end position="372"/>
    </location>
</feature>
<dbReference type="InterPro" id="IPR018060">
    <property type="entry name" value="HTH_AraC"/>
</dbReference>
<evidence type="ECO:0000256" key="2">
    <source>
        <dbReference type="ARBA" id="ARBA00023125"/>
    </source>
</evidence>
<dbReference type="PROSITE" id="PS01124">
    <property type="entry name" value="HTH_ARAC_FAMILY_2"/>
    <property type="match status" value="1"/>
</dbReference>
<dbReference type="SMART" id="SM00342">
    <property type="entry name" value="HTH_ARAC"/>
    <property type="match status" value="1"/>
</dbReference>
<keyword evidence="4" id="KW-0472">Membrane</keyword>
<feature type="transmembrane region" description="Helical" evidence="4">
    <location>
        <begin position="38"/>
        <end position="60"/>
    </location>
</feature>
<organism evidence="6 7">
    <name type="scientific">Pontibacter locisalis</name>
    <dbReference type="NCBI Taxonomy" id="1719035"/>
    <lineage>
        <taxon>Bacteria</taxon>
        <taxon>Pseudomonadati</taxon>
        <taxon>Bacteroidota</taxon>
        <taxon>Cytophagia</taxon>
        <taxon>Cytophagales</taxon>
        <taxon>Hymenobacteraceae</taxon>
        <taxon>Pontibacter</taxon>
    </lineage>
</organism>
<feature type="transmembrane region" description="Helical" evidence="4">
    <location>
        <begin position="216"/>
        <end position="238"/>
    </location>
</feature>
<keyword evidence="7" id="KW-1185">Reference proteome</keyword>
<sequence length="381" mass="43937">MYLNFFDIIILFGALQGLILSLVLFFSKPVEQTTGKNYFLALLLLILVYNGLETFSWSSAFTHYHYFFNLFSNVLIYGLGPCLYLYLRSFTRPESLTRELIAKHFAIVAFMFLIRLIILGIAVLNTSGTYVELWSADLDNLHTVVSDNLSVVIFWLYLSLSSREIWLYQKELDNVTPEEQEAFKWMRSLFICMLILGTAWAATTIYPVVVKATNNNYYYPIEVLQVLFIYWLGITGFYRIKVVHVETQSNSNAFFESIPADTLQECEKALVKAMEQDKLYLETDLSVNKLADHVRLSPKTISAVLNQHMQKGFNEFVNYYRIEEVKQRMAKPENQSLTIAGIAYDSGFNSLATFQRVFKTFESMTPKEYLALVTKGEPKKA</sequence>
<evidence type="ECO:0000313" key="7">
    <source>
        <dbReference type="Proteomes" id="UP001597544"/>
    </source>
</evidence>
<reference evidence="7" key="1">
    <citation type="journal article" date="2019" name="Int. J. Syst. Evol. Microbiol.">
        <title>The Global Catalogue of Microorganisms (GCM) 10K type strain sequencing project: providing services to taxonomists for standard genome sequencing and annotation.</title>
        <authorList>
            <consortium name="The Broad Institute Genomics Platform"/>
            <consortium name="The Broad Institute Genome Sequencing Center for Infectious Disease"/>
            <person name="Wu L."/>
            <person name="Ma J."/>
        </authorList>
    </citation>
    <scope>NUCLEOTIDE SEQUENCE [LARGE SCALE GENOMIC DNA]</scope>
    <source>
        <strain evidence="7">KCTC 42498</strain>
    </source>
</reference>
<keyword evidence="1" id="KW-0805">Transcription regulation</keyword>
<keyword evidence="4" id="KW-1133">Transmembrane helix</keyword>
<gene>
    <name evidence="6" type="ORF">ACFSRY_06450</name>
</gene>
<dbReference type="SUPFAM" id="SSF46689">
    <property type="entry name" value="Homeodomain-like"/>
    <property type="match status" value="1"/>
</dbReference>
<dbReference type="InterPro" id="IPR018062">
    <property type="entry name" value="HTH_AraC-typ_CS"/>
</dbReference>
<comment type="caution">
    <text evidence="6">The sequence shown here is derived from an EMBL/GenBank/DDBJ whole genome shotgun (WGS) entry which is preliminary data.</text>
</comment>
<keyword evidence="2" id="KW-0238">DNA-binding</keyword>
<keyword evidence="3" id="KW-0804">Transcription</keyword>
<feature type="transmembrane region" description="Helical" evidence="4">
    <location>
        <begin position="148"/>
        <end position="168"/>
    </location>
</feature>
<feature type="transmembrane region" description="Helical" evidence="4">
    <location>
        <begin position="189"/>
        <end position="210"/>
    </location>
</feature>
<evidence type="ECO:0000256" key="1">
    <source>
        <dbReference type="ARBA" id="ARBA00023015"/>
    </source>
</evidence>
<evidence type="ECO:0000256" key="3">
    <source>
        <dbReference type="ARBA" id="ARBA00023163"/>
    </source>
</evidence>
<evidence type="ECO:0000256" key="4">
    <source>
        <dbReference type="SAM" id="Phobius"/>
    </source>
</evidence>
<dbReference type="PROSITE" id="PS00041">
    <property type="entry name" value="HTH_ARAC_FAMILY_1"/>
    <property type="match status" value="1"/>
</dbReference>
<dbReference type="RefSeq" id="WP_377504222.1">
    <property type="nucleotide sequence ID" value="NZ_JBHULU010000009.1"/>
</dbReference>
<dbReference type="Gene3D" id="1.10.10.60">
    <property type="entry name" value="Homeodomain-like"/>
    <property type="match status" value="2"/>
</dbReference>
<dbReference type="Proteomes" id="UP001597544">
    <property type="component" value="Unassembled WGS sequence"/>
</dbReference>
<dbReference type="EMBL" id="JBHULU010000009">
    <property type="protein sequence ID" value="MFD2513499.1"/>
    <property type="molecule type" value="Genomic_DNA"/>
</dbReference>
<evidence type="ECO:0000313" key="6">
    <source>
        <dbReference type="EMBL" id="MFD2513499.1"/>
    </source>
</evidence>
<keyword evidence="4" id="KW-0812">Transmembrane</keyword>
<accession>A0ABW5IL12</accession>
<proteinExistence type="predicted"/>
<protein>
    <submittedName>
        <fullName evidence="6">Helix-turn-helix domain-containing protein</fullName>
    </submittedName>
</protein>
<evidence type="ECO:0000259" key="5">
    <source>
        <dbReference type="PROSITE" id="PS01124"/>
    </source>
</evidence>
<dbReference type="InterPro" id="IPR009057">
    <property type="entry name" value="Homeodomain-like_sf"/>
</dbReference>
<feature type="transmembrane region" description="Helical" evidence="4">
    <location>
        <begin position="66"/>
        <end position="87"/>
    </location>
</feature>
<dbReference type="PANTHER" id="PTHR43280">
    <property type="entry name" value="ARAC-FAMILY TRANSCRIPTIONAL REGULATOR"/>
    <property type="match status" value="1"/>
</dbReference>
<feature type="transmembrane region" description="Helical" evidence="4">
    <location>
        <begin position="107"/>
        <end position="128"/>
    </location>
</feature>